<dbReference type="EMBL" id="CH473957">
    <property type="protein sequence ID" value="EDL91451.1"/>
    <property type="molecule type" value="Genomic_DNA"/>
</dbReference>
<organism evidence="1 2">
    <name type="scientific">Rattus norvegicus</name>
    <name type="common">Rat</name>
    <dbReference type="NCBI Taxonomy" id="10116"/>
    <lineage>
        <taxon>Eukaryota</taxon>
        <taxon>Metazoa</taxon>
        <taxon>Chordata</taxon>
        <taxon>Craniata</taxon>
        <taxon>Vertebrata</taxon>
        <taxon>Euteleostomi</taxon>
        <taxon>Mammalia</taxon>
        <taxon>Eutheria</taxon>
        <taxon>Euarchontoglires</taxon>
        <taxon>Glires</taxon>
        <taxon>Rodentia</taxon>
        <taxon>Myomorpha</taxon>
        <taxon>Muroidea</taxon>
        <taxon>Muridae</taxon>
        <taxon>Murinae</taxon>
        <taxon>Rattus</taxon>
    </lineage>
</organism>
<name>A6IBI3_RAT</name>
<dbReference type="Proteomes" id="UP000234681">
    <property type="component" value="Chromosome 4"/>
</dbReference>
<protein>
    <submittedName>
        <fullName evidence="1">RCG56122</fullName>
    </submittedName>
</protein>
<evidence type="ECO:0000313" key="2">
    <source>
        <dbReference type="Proteomes" id="UP000234681"/>
    </source>
</evidence>
<gene>
    <name evidence="1" type="ORF">rCG_56122</name>
</gene>
<proteinExistence type="predicted"/>
<reference evidence="2" key="1">
    <citation type="submission" date="2005-09" db="EMBL/GenBank/DDBJ databases">
        <authorList>
            <person name="Mural R.J."/>
            <person name="Li P.W."/>
            <person name="Adams M.D."/>
            <person name="Amanatides P.G."/>
            <person name="Baden-Tillson H."/>
            <person name="Barnstead M."/>
            <person name="Chin S.H."/>
            <person name="Dew I."/>
            <person name="Evans C.A."/>
            <person name="Ferriera S."/>
            <person name="Flanigan M."/>
            <person name="Fosler C."/>
            <person name="Glodek A."/>
            <person name="Gu Z."/>
            <person name="Holt R.A."/>
            <person name="Jennings D."/>
            <person name="Kraft C.L."/>
            <person name="Lu F."/>
            <person name="Nguyen T."/>
            <person name="Nusskern D.R."/>
            <person name="Pfannkoch C.M."/>
            <person name="Sitter C."/>
            <person name="Sutton G.G."/>
            <person name="Venter J.C."/>
            <person name="Wang Z."/>
            <person name="Woodage T."/>
            <person name="Zheng X.H."/>
            <person name="Zhong F."/>
        </authorList>
    </citation>
    <scope>NUCLEOTIDE SEQUENCE [LARGE SCALE GENOMIC DNA]</scope>
    <source>
        <strain>BN</strain>
        <strain evidence="2">Sprague-Dawley</strain>
    </source>
</reference>
<sequence length="84" mass="9708">MATRRLQQLKREGEAVPRVRLPQNKGEHRRDWITLAYASSSTGTQAPKPRKATFNYLHKLTLFVKPRQECEFGIGLHYTGRLSN</sequence>
<dbReference type="AlphaFoldDB" id="A6IBI3"/>
<accession>A6IBI3</accession>
<evidence type="ECO:0000313" key="1">
    <source>
        <dbReference type="EMBL" id="EDL91451.1"/>
    </source>
</evidence>